<proteinExistence type="predicted"/>
<accession>A0A8H5K873</accession>
<dbReference type="PANTHER" id="PTHR24189:SF50">
    <property type="entry name" value="ANKYRIN REPEAT AND SOCS BOX PROTEIN 2"/>
    <property type="match status" value="1"/>
</dbReference>
<dbReference type="InterPro" id="IPR002110">
    <property type="entry name" value="Ankyrin_rpt"/>
</dbReference>
<dbReference type="AlphaFoldDB" id="A0A8H5K873"/>
<evidence type="ECO:0000313" key="5">
    <source>
        <dbReference type="Proteomes" id="UP000574317"/>
    </source>
</evidence>
<gene>
    <name evidence="4" type="ORF">FNAPI_94</name>
</gene>
<dbReference type="InterPro" id="IPR036770">
    <property type="entry name" value="Ankyrin_rpt-contain_sf"/>
</dbReference>
<dbReference type="EMBL" id="JAAOAO010000004">
    <property type="protein sequence ID" value="KAF5568549.1"/>
    <property type="molecule type" value="Genomic_DNA"/>
</dbReference>
<dbReference type="SMART" id="SM00248">
    <property type="entry name" value="ANK"/>
    <property type="match status" value="4"/>
</dbReference>
<evidence type="ECO:0000256" key="2">
    <source>
        <dbReference type="ARBA" id="ARBA00023043"/>
    </source>
</evidence>
<reference evidence="4 5" key="1">
    <citation type="submission" date="2020-05" db="EMBL/GenBank/DDBJ databases">
        <title>Identification and distribution of gene clusters putatively required for synthesis of sphingolipid metabolism inhibitors in phylogenetically diverse species of the filamentous fungus Fusarium.</title>
        <authorList>
            <person name="Kim H.-S."/>
            <person name="Busman M."/>
            <person name="Brown D.W."/>
            <person name="Divon H."/>
            <person name="Uhlig S."/>
            <person name="Proctor R.H."/>
        </authorList>
    </citation>
    <scope>NUCLEOTIDE SEQUENCE [LARGE SCALE GENOMIC DNA]</scope>
    <source>
        <strain evidence="4 5">NRRL 25196</strain>
    </source>
</reference>
<sequence>MSSALTTPVFILPLSLYKEQTPSAVVIAANPTATTIKLYCPDEVSAACESSGYNNSIVIGPWASKTVPAGAASTGVFHWMLALNDLGGASSVECLVSSGTPQICTTMALPKETGEDGITDIATGYGSITKEFELMFGTLPIVITKGQELLERASQATTTEDSSASQVTGSETEVISAEVTARSTSTDAAGPKETNGAGSSAVRQTQETLAWRGRQTTMRQQQQNMPPAVVQIVLAQAKRQFDELQRMTPEQRRAGNRMGASYDDIPITEPNDLMLFNGFSSTQPDFIQFGKACREGDMATVESIVTSKSRTPAFLHEGLFNALGSGKVDVTRYLLDAGAPITRITPSWALAASQDQQKPLFELLLQHGWTVNTPGFYGAVLLPSVIRSGNIDLLDWFLENGADPNLGKQQDNRDRFGDPETNSCEALEITATIGTVETVQKLLNSGAKIENGAPLYYAAGAYPPGSNPHAGIVTPTKEFDESRIPVMELLVKNGAQVNDKSISRHVTAEYPIVNAVMAGAIERVKWLLSQGADPDMKGQFGSAREYAEKLSSDEMKHLQMCLFNLFSKDKDEKDDLPPPRPTSLGRRTPEATSRLQGSKFDGSPRPSGDKDKYGYGVGYSSGNGSLGVGGPHGGGGLYGGVNGGVYSGVSGGPNGGVNGGVYGGVSGTTHGGGLAPAGGYGSSPGGGHGYL</sequence>
<feature type="region of interest" description="Disordered" evidence="3">
    <location>
        <begin position="569"/>
        <end position="616"/>
    </location>
</feature>
<feature type="compositionally biased region" description="Polar residues" evidence="3">
    <location>
        <begin position="154"/>
        <end position="173"/>
    </location>
</feature>
<feature type="compositionally biased region" description="Polar residues" evidence="3">
    <location>
        <begin position="196"/>
        <end position="205"/>
    </location>
</feature>
<dbReference type="Gene3D" id="1.25.40.20">
    <property type="entry name" value="Ankyrin repeat-containing domain"/>
    <property type="match status" value="1"/>
</dbReference>
<keyword evidence="5" id="KW-1185">Reference proteome</keyword>
<dbReference type="Proteomes" id="UP000574317">
    <property type="component" value="Unassembled WGS sequence"/>
</dbReference>
<comment type="caution">
    <text evidence="4">The sequence shown here is derived from an EMBL/GenBank/DDBJ whole genome shotgun (WGS) entry which is preliminary data.</text>
</comment>
<feature type="region of interest" description="Disordered" evidence="3">
    <location>
        <begin position="154"/>
        <end position="205"/>
    </location>
</feature>
<dbReference type="PANTHER" id="PTHR24189">
    <property type="entry name" value="MYOTROPHIN"/>
    <property type="match status" value="1"/>
</dbReference>
<evidence type="ECO:0000256" key="1">
    <source>
        <dbReference type="ARBA" id="ARBA00022737"/>
    </source>
</evidence>
<evidence type="ECO:0000256" key="3">
    <source>
        <dbReference type="SAM" id="MobiDB-lite"/>
    </source>
</evidence>
<evidence type="ECO:0008006" key="6">
    <source>
        <dbReference type="Google" id="ProtNLM"/>
    </source>
</evidence>
<organism evidence="4 5">
    <name type="scientific">Fusarium napiforme</name>
    <dbReference type="NCBI Taxonomy" id="42672"/>
    <lineage>
        <taxon>Eukaryota</taxon>
        <taxon>Fungi</taxon>
        <taxon>Dikarya</taxon>
        <taxon>Ascomycota</taxon>
        <taxon>Pezizomycotina</taxon>
        <taxon>Sordariomycetes</taxon>
        <taxon>Hypocreomycetidae</taxon>
        <taxon>Hypocreales</taxon>
        <taxon>Nectriaceae</taxon>
        <taxon>Fusarium</taxon>
        <taxon>Fusarium fujikuroi species complex</taxon>
    </lineage>
</organism>
<evidence type="ECO:0000313" key="4">
    <source>
        <dbReference type="EMBL" id="KAF5568549.1"/>
    </source>
</evidence>
<protein>
    <recommendedName>
        <fullName evidence="6">Ankyrin</fullName>
    </recommendedName>
</protein>
<keyword evidence="2" id="KW-0040">ANK repeat</keyword>
<keyword evidence="1" id="KW-0677">Repeat</keyword>
<name>A0A8H5K873_9HYPO</name>
<dbReference type="InterPro" id="IPR050745">
    <property type="entry name" value="Multifunctional_regulatory"/>
</dbReference>
<dbReference type="SUPFAM" id="SSF48403">
    <property type="entry name" value="Ankyrin repeat"/>
    <property type="match status" value="1"/>
</dbReference>